<feature type="region of interest" description="Disordered" evidence="1">
    <location>
        <begin position="130"/>
        <end position="215"/>
    </location>
</feature>
<comment type="caution">
    <text evidence="2">The sequence shown here is derived from an EMBL/GenBank/DDBJ whole genome shotgun (WGS) entry which is preliminary data.</text>
</comment>
<dbReference type="AlphaFoldDB" id="A0A2U2N0C0"/>
<dbReference type="Proteomes" id="UP000245474">
    <property type="component" value="Unassembled WGS sequence"/>
</dbReference>
<feature type="region of interest" description="Disordered" evidence="1">
    <location>
        <begin position="569"/>
        <end position="665"/>
    </location>
</feature>
<feature type="compositionally biased region" description="Low complexity" evidence="1">
    <location>
        <begin position="512"/>
        <end position="528"/>
    </location>
</feature>
<organism evidence="2 3">
    <name type="scientific">Sediminicurvatus halobius</name>
    <dbReference type="NCBI Taxonomy" id="2182432"/>
    <lineage>
        <taxon>Bacteria</taxon>
        <taxon>Pseudomonadati</taxon>
        <taxon>Pseudomonadota</taxon>
        <taxon>Gammaproteobacteria</taxon>
        <taxon>Chromatiales</taxon>
        <taxon>Ectothiorhodospiraceae</taxon>
        <taxon>Sediminicurvatus</taxon>
    </lineage>
</organism>
<name>A0A2U2N0C0_9GAMM</name>
<dbReference type="InterPro" id="IPR017521">
    <property type="entry name" value="Sugar_tfrase_PEP-CTERM_Stp1"/>
</dbReference>
<reference evidence="2 3" key="1">
    <citation type="submission" date="2018-05" db="EMBL/GenBank/DDBJ databases">
        <title>Spiribacter halobius sp. nov., a moderately halophilic bacterium isolated from marine solar saltern.</title>
        <authorList>
            <person name="Zheng W.-S."/>
            <person name="Lu D.-C."/>
            <person name="Du Z.-J."/>
        </authorList>
    </citation>
    <scope>NUCLEOTIDE SEQUENCE [LARGE SCALE GENOMIC DNA]</scope>
    <source>
        <strain evidence="2 3">E85</strain>
    </source>
</reference>
<dbReference type="EMBL" id="QFFI01000016">
    <property type="protein sequence ID" value="PWG62685.1"/>
    <property type="molecule type" value="Genomic_DNA"/>
</dbReference>
<feature type="region of interest" description="Disordered" evidence="1">
    <location>
        <begin position="492"/>
        <end position="555"/>
    </location>
</feature>
<feature type="compositionally biased region" description="Basic and acidic residues" evidence="1">
    <location>
        <begin position="534"/>
        <end position="544"/>
    </location>
</feature>
<evidence type="ECO:0000313" key="2">
    <source>
        <dbReference type="EMBL" id="PWG62685.1"/>
    </source>
</evidence>
<protein>
    <submittedName>
        <fullName evidence="2">TIGR03087 family PEP-CTERM/XrtA system glycosyltransferase</fullName>
    </submittedName>
</protein>
<dbReference type="GO" id="GO:0016757">
    <property type="term" value="F:glycosyltransferase activity"/>
    <property type="evidence" value="ECO:0007669"/>
    <property type="project" value="TreeGrafter"/>
</dbReference>
<dbReference type="PANTHER" id="PTHR12526:SF600">
    <property type="entry name" value="GLYCOSYL TRANSFERASE GROUP 1"/>
    <property type="match status" value="1"/>
</dbReference>
<dbReference type="CDD" id="cd03801">
    <property type="entry name" value="GT4_PimA-like"/>
    <property type="match status" value="1"/>
</dbReference>
<dbReference type="NCBIfam" id="TIGR03087">
    <property type="entry name" value="stp1"/>
    <property type="match status" value="1"/>
</dbReference>
<keyword evidence="2" id="KW-0808">Transferase</keyword>
<proteinExistence type="predicted"/>
<dbReference type="Pfam" id="PF13692">
    <property type="entry name" value="Glyco_trans_1_4"/>
    <property type="match status" value="1"/>
</dbReference>
<gene>
    <name evidence="2" type="ORF">DEM34_11070</name>
</gene>
<dbReference type="Gene3D" id="3.40.50.2000">
    <property type="entry name" value="Glycogen Phosphorylase B"/>
    <property type="match status" value="2"/>
</dbReference>
<dbReference type="PANTHER" id="PTHR12526">
    <property type="entry name" value="GLYCOSYLTRANSFERASE"/>
    <property type="match status" value="1"/>
</dbReference>
<accession>A0A2U2N0C0</accession>
<keyword evidence="3" id="KW-1185">Reference proteome</keyword>
<evidence type="ECO:0000313" key="3">
    <source>
        <dbReference type="Proteomes" id="UP000245474"/>
    </source>
</evidence>
<sequence length="665" mass="71203">MTGMSDLLFLCHRIPYPPDKGEKIRAWNLLRGLAARHRVHLGAFVDDAVDWAGREALEQICAEVHLVWLNRRLGKLRSLAALPTRQSLSVAFYRDRRMQRWVGAKLAEGMDNVFVYSSTMAQYMPIRGEGAAPTGVDRTTGALSLPVGGESAQRPLAAGRVPAEESPLQAPPTGKEGVPLAVGGASRGDSPTGAPELSPKAGAKPLPAVGGTSRGDLRPLTITDFVDVDSEKWRQYGEAGGLMGWLYSLEGRRLAAFERERAHRADHTLLVTESERTCFLRSAPELAGRVHAVPNGVDTEYFSPEKCGENPFGGTHTLVFTGAMDYRPNVEAVLWFAREIFPRIREREPDTAFCVVGLRPTPAVEALAREAGISVTGRVPDVRPYVGHAAAVVAPLTIARGIQNKVLEAMAMAKTVVCTPQALEGIDVRHGEHLFVASDPKPFVEAVLALIQRPERAAELGANAMRYVREHHSWAASVAAVEALLARGNEPEIRGEGAAPKGFNRATEALNPPVGGAPSRRSPGSSRSCTAESGVRHPMADVETSHAASPRTTYGRDAAYPVGAVSDREMARSDVHPSVPGSARGALSWSETAPTGKGIRGEGAAPTGFDHATEAMNPPVGGAHSRRMSVRSRESRGRAAAPVGAQFCCANPHPTPSTTRRRSRS</sequence>
<dbReference type="SUPFAM" id="SSF53756">
    <property type="entry name" value="UDP-Glycosyltransferase/glycogen phosphorylase"/>
    <property type="match status" value="1"/>
</dbReference>
<evidence type="ECO:0000256" key="1">
    <source>
        <dbReference type="SAM" id="MobiDB-lite"/>
    </source>
</evidence>